<dbReference type="InterPro" id="IPR002657">
    <property type="entry name" value="BilAc:Na_symport/Acr3"/>
</dbReference>
<dbReference type="PANTHER" id="PTHR43057:SF1">
    <property type="entry name" value="ARSENICAL-RESISTANCE PROTEIN 3"/>
    <property type="match status" value="1"/>
</dbReference>
<gene>
    <name evidence="10" type="ORF">GCM10022202_22730</name>
</gene>
<feature type="compositionally biased region" description="Polar residues" evidence="8">
    <location>
        <begin position="357"/>
        <end position="366"/>
    </location>
</feature>
<evidence type="ECO:0000256" key="5">
    <source>
        <dbReference type="ARBA" id="ARBA00022692"/>
    </source>
</evidence>
<evidence type="ECO:0000256" key="3">
    <source>
        <dbReference type="ARBA" id="ARBA00022448"/>
    </source>
</evidence>
<evidence type="ECO:0000313" key="10">
    <source>
        <dbReference type="EMBL" id="GAA3661047.1"/>
    </source>
</evidence>
<feature type="transmembrane region" description="Helical" evidence="9">
    <location>
        <begin position="96"/>
        <end position="114"/>
    </location>
</feature>
<organism evidence="10 11">
    <name type="scientific">Microbacterium marinilacus</name>
    <dbReference type="NCBI Taxonomy" id="415209"/>
    <lineage>
        <taxon>Bacteria</taxon>
        <taxon>Bacillati</taxon>
        <taxon>Actinomycetota</taxon>
        <taxon>Actinomycetes</taxon>
        <taxon>Micrococcales</taxon>
        <taxon>Microbacteriaceae</taxon>
        <taxon>Microbacterium</taxon>
    </lineage>
</organism>
<dbReference type="Proteomes" id="UP001410795">
    <property type="component" value="Unassembled WGS sequence"/>
</dbReference>
<dbReference type="EMBL" id="BAAAYV010000011">
    <property type="protein sequence ID" value="GAA3661047.1"/>
    <property type="molecule type" value="Genomic_DNA"/>
</dbReference>
<reference evidence="11" key="1">
    <citation type="journal article" date="2019" name="Int. J. Syst. Evol. Microbiol.">
        <title>The Global Catalogue of Microorganisms (GCM) 10K type strain sequencing project: providing services to taxonomists for standard genome sequencing and annotation.</title>
        <authorList>
            <consortium name="The Broad Institute Genomics Platform"/>
            <consortium name="The Broad Institute Genome Sequencing Center for Infectious Disease"/>
            <person name="Wu L."/>
            <person name="Ma J."/>
        </authorList>
    </citation>
    <scope>NUCLEOTIDE SEQUENCE [LARGE SCALE GENOMIC DNA]</scope>
    <source>
        <strain evidence="11">JCM 16546</strain>
    </source>
</reference>
<comment type="caution">
    <text evidence="10">The sequence shown here is derived from an EMBL/GenBank/DDBJ whole genome shotgun (WGS) entry which is preliminary data.</text>
</comment>
<evidence type="ECO:0000256" key="6">
    <source>
        <dbReference type="ARBA" id="ARBA00022989"/>
    </source>
</evidence>
<dbReference type="PANTHER" id="PTHR43057">
    <property type="entry name" value="ARSENITE EFFLUX TRANSPORTER"/>
    <property type="match status" value="1"/>
</dbReference>
<keyword evidence="4" id="KW-1003">Cell membrane</keyword>
<evidence type="ECO:0000256" key="9">
    <source>
        <dbReference type="SAM" id="Phobius"/>
    </source>
</evidence>
<feature type="transmembrane region" description="Helical" evidence="9">
    <location>
        <begin position="70"/>
        <end position="90"/>
    </location>
</feature>
<feature type="region of interest" description="Disordered" evidence="8">
    <location>
        <begin position="316"/>
        <end position="388"/>
    </location>
</feature>
<evidence type="ECO:0000256" key="1">
    <source>
        <dbReference type="ARBA" id="ARBA00004651"/>
    </source>
</evidence>
<dbReference type="Pfam" id="PF01758">
    <property type="entry name" value="SBF"/>
    <property type="match status" value="1"/>
</dbReference>
<feature type="transmembrane region" description="Helical" evidence="9">
    <location>
        <begin position="229"/>
        <end position="251"/>
    </location>
</feature>
<feature type="compositionally biased region" description="Low complexity" evidence="8">
    <location>
        <begin position="344"/>
        <end position="356"/>
    </location>
</feature>
<evidence type="ECO:0008006" key="12">
    <source>
        <dbReference type="Google" id="ProtNLM"/>
    </source>
</evidence>
<name>A0ABP7BHL0_9MICO</name>
<dbReference type="Gene3D" id="1.20.1530.20">
    <property type="match status" value="1"/>
</dbReference>
<feature type="transmembrane region" description="Helical" evidence="9">
    <location>
        <begin position="43"/>
        <end position="63"/>
    </location>
</feature>
<keyword evidence="3" id="KW-0813">Transport</keyword>
<keyword evidence="11" id="KW-1185">Reference proteome</keyword>
<dbReference type="InterPro" id="IPR004706">
    <property type="entry name" value="Arsenical-R_Acr3"/>
</dbReference>
<keyword evidence="6 9" id="KW-1133">Transmembrane helix</keyword>
<evidence type="ECO:0000256" key="8">
    <source>
        <dbReference type="SAM" id="MobiDB-lite"/>
    </source>
</evidence>
<keyword evidence="7 9" id="KW-0472">Membrane</keyword>
<comment type="similarity">
    <text evidence="2">Belongs to the arsenical resistance-3 (ACR3) (TC 2.A.59) family.</text>
</comment>
<feature type="transmembrane region" description="Helical" evidence="9">
    <location>
        <begin position="195"/>
        <end position="217"/>
    </location>
</feature>
<feature type="transmembrane region" description="Helical" evidence="9">
    <location>
        <begin position="165"/>
        <end position="183"/>
    </location>
</feature>
<evidence type="ECO:0000313" key="11">
    <source>
        <dbReference type="Proteomes" id="UP001410795"/>
    </source>
</evidence>
<protein>
    <recommendedName>
        <fullName evidence="12">Arsenic resistance protein</fullName>
    </recommendedName>
</protein>
<feature type="transmembrane region" description="Helical" evidence="9">
    <location>
        <begin position="290"/>
        <end position="312"/>
    </location>
</feature>
<dbReference type="InterPro" id="IPR038770">
    <property type="entry name" value="Na+/solute_symporter_sf"/>
</dbReference>
<proteinExistence type="inferred from homology"/>
<comment type="subcellular location">
    <subcellularLocation>
        <location evidence="1">Cell membrane</location>
        <topology evidence="1">Multi-pass membrane protein</topology>
    </subcellularLocation>
</comment>
<evidence type="ECO:0000256" key="2">
    <source>
        <dbReference type="ARBA" id="ARBA00010110"/>
    </source>
</evidence>
<evidence type="ECO:0000256" key="4">
    <source>
        <dbReference type="ARBA" id="ARBA00022475"/>
    </source>
</evidence>
<accession>A0ABP7BHL0</accession>
<evidence type="ECO:0000256" key="7">
    <source>
        <dbReference type="ARBA" id="ARBA00023136"/>
    </source>
</evidence>
<keyword evidence="5 9" id="KW-0812">Transmembrane</keyword>
<feature type="transmembrane region" description="Helical" evidence="9">
    <location>
        <begin position="263"/>
        <end position="284"/>
    </location>
</feature>
<feature type="transmembrane region" description="Helical" evidence="9">
    <location>
        <begin position="126"/>
        <end position="145"/>
    </location>
</feature>
<sequence length="388" mass="40781">MLTAPLRTGVTTVLFLAAILAGSLLGFLAPAAGQSVAGFTDPLILLLVGSLFFTLRLDGLPALRRAPRTVLLAVGMNFLAIPLIALALTMLLPSDALRLGVLIYCLAPCTDWFLGFTRLAGGDTITGAALIPVQLTLQLLLYPVWLALFAREHVDGLITSAAPTLLMWFVLPAVAGLGLRLLLRLALPVGVRRGIVAAVDGAVPGVIAAVIVAIFAGNVGTILAAPASFTWVLVVVFLFFAVTYALGEGVARLFRLRHPEHALLTMTTSARNAPLMLAVTTVALPDRPVVHAAIILGMLIEFPHLTVITALLRRRHGDGRDRTSPASVTTSGVKPRRLQNGQDSTLSSTKCSSTSSRPRSANQARAASTRLVPTPVPRACGATLVSPT</sequence>